<feature type="compositionally biased region" description="Basic and acidic residues" evidence="1">
    <location>
        <begin position="254"/>
        <end position="319"/>
    </location>
</feature>
<feature type="compositionally biased region" description="Basic and acidic residues" evidence="1">
    <location>
        <begin position="741"/>
        <end position="787"/>
    </location>
</feature>
<dbReference type="Proteomes" id="UP000472262">
    <property type="component" value="Unassembled WGS sequence"/>
</dbReference>
<feature type="compositionally biased region" description="Polar residues" evidence="1">
    <location>
        <begin position="405"/>
        <end position="425"/>
    </location>
</feature>
<dbReference type="PANTHER" id="PTHR47091:SF1">
    <property type="entry name" value="ALPHA-PROTEIN KINASE 3"/>
    <property type="match status" value="1"/>
</dbReference>
<dbReference type="Ensembl" id="ENSSGRT00000081755.1">
    <property type="protein sequence ID" value="ENSSGRP00000076799.1"/>
    <property type="gene ID" value="ENSSGRG00000038908.1"/>
</dbReference>
<feature type="compositionally biased region" description="Basic and acidic residues" evidence="1">
    <location>
        <begin position="1228"/>
        <end position="1243"/>
    </location>
</feature>
<dbReference type="OMA" id="SHSYSQY"/>
<reference evidence="2" key="1">
    <citation type="submission" date="2025-08" db="UniProtKB">
        <authorList>
            <consortium name="Ensembl"/>
        </authorList>
    </citation>
    <scope>IDENTIFICATION</scope>
</reference>
<feature type="region of interest" description="Disordered" evidence="1">
    <location>
        <begin position="336"/>
        <end position="445"/>
    </location>
</feature>
<feature type="compositionally biased region" description="Basic and acidic residues" evidence="1">
    <location>
        <begin position="340"/>
        <end position="366"/>
    </location>
</feature>
<feature type="region of interest" description="Disordered" evidence="1">
    <location>
        <begin position="250"/>
        <end position="324"/>
    </location>
</feature>
<dbReference type="PANTHER" id="PTHR47091">
    <property type="entry name" value="ALPHA-PROTEIN KINASE 2-RELATED"/>
    <property type="match status" value="1"/>
</dbReference>
<feature type="region of interest" description="Disordered" evidence="1">
    <location>
        <begin position="735"/>
        <end position="787"/>
    </location>
</feature>
<sequence>MQINAFSSDYTMTIFASFGSCTEDDAAIYQASARNSKGIVSCSGVLEVGTMSEFLIHQRFFAKLKQKAENKRRDLEESRRRGKENIQKEQLNVINQEHLLRKHRTPAGNDPLSSSPTTQDGEENVTSQGTDEEQPTIIDDKSDNITVQASVGITEMIMENGNEKLNNNCDPMEVVATKQSSKEKPGEKKKRITNGFDEVGVIKPTQSNRKREDANEGMSLAKYLAESVQSQAAEQHQNFAKSQEIMEVNVTPVQEKEQERELEIERERLKEEERNRSRAIDREKERERAKEREREKIRQTEQEQRATKAASHKEPEPQHKSALTSVLHSLKDIFFGKSKKSTEPAETTKRTSEVNVEKEIPHEKHLPPSQTPPRDIVYSEASELEAPKLVQESSQMVDLEVKTKSLPQTQDSTVPNDTINSNSAEHISEFHANKPEDVSPTPEREHIESIGATLRLSVAQKEMPKDESSPEEVPQIDHSLLFKATDDHSKPSDTDVPGSVDLANPPFETERLEFTYPEDEVMQGAEEIHILEEHGHSAAPGTDLIMADLESMQCCESQPESQLSQLADSVPIEVHAESQSVELRVEESKEPCESNEKVIPHMEEKCVMKMLEGGSLTGKNKEEMDGAIEGKSFTAGENEPESDFGIKESVLPVVVVSQREYEINDQNSLSPALVRSQEGDSVALVSGSVMEINFKPNEKSIPALNVSFTENKEVVADSATVNDFHMVEIKDEKSIPVQGRSAEEKVKDSGEEKMKKSTEEEREEKSNVNAEKLKDDFSQPKKDDVKRNNNVVPETETSVVIPEIENPKNPRRGETEVIETQPRPYKVDKPKLLTKAQAERRLAEKDQPAVQPIIILPDTRETVIKNVAKKRSTALIPEIKVTLPERVKREEPVIMPRSEILKLEPERVMQPLTQEVAQIFRGKERQLQDATRTSGESTSNSALVIPDLLGVARNTQSSPSVERAQEVKPQNLEARVRGGEEQGSINSGWDRDDDNNIPIINIAYADDNSTTLKQEQTHGHPSLPGIVISQDSPQDIPPISVTNADMHTDNKKDGSKTLVTMLKSESNQHGPVATSEKPKEQLMTQLSPDTSTKTPPSITNQDPDKGSQPKDTKVEPESDRLQKDKPSIEKLSLTTPVGPTLPPLSPASLRRLMAKNNPNLESQGSISSASVDGSEKKGEESGGSTPTSTLSCESSPKMKRRDSLTLIPSATPEELASGARRKIYLAKTKSEDEGSDTQGKRDSPYMSPSQARRAAFLQLQSGQQTPPTERRSPLLTRRKATLEVPKPKEEIAEVTDSTKTESKPVEKEKLDPFKGNTYVYLYWLIVVDCSFSSRNLMKPFISIKKVVKPAQEITNISVS</sequence>
<reference evidence="2" key="2">
    <citation type="submission" date="2025-09" db="UniProtKB">
        <authorList>
            <consortium name="Ensembl"/>
        </authorList>
    </citation>
    <scope>IDENTIFICATION</scope>
</reference>
<feature type="compositionally biased region" description="Polar residues" evidence="1">
    <location>
        <begin position="1185"/>
        <end position="1194"/>
    </location>
</feature>
<feature type="region of interest" description="Disordered" evidence="1">
    <location>
        <begin position="1011"/>
        <end position="1305"/>
    </location>
</feature>
<feature type="compositionally biased region" description="Basic and acidic residues" evidence="1">
    <location>
        <begin position="1046"/>
        <end position="1055"/>
    </location>
</feature>
<feature type="compositionally biased region" description="Basic and acidic residues" evidence="1">
    <location>
        <begin position="426"/>
        <end position="445"/>
    </location>
</feature>
<evidence type="ECO:0000313" key="2">
    <source>
        <dbReference type="Ensembl" id="ENSSGRP00000076799.1"/>
    </source>
</evidence>
<feature type="compositionally biased region" description="Basic and acidic residues" evidence="1">
    <location>
        <begin position="1285"/>
        <end position="1305"/>
    </location>
</feature>
<feature type="compositionally biased region" description="Polar residues" evidence="1">
    <location>
        <begin position="1156"/>
        <end position="1171"/>
    </location>
</feature>
<dbReference type="InParanoid" id="A0A672QL75"/>
<feature type="compositionally biased region" description="Basic and acidic residues" evidence="1">
    <location>
        <begin position="67"/>
        <end position="87"/>
    </location>
</feature>
<feature type="region of interest" description="Disordered" evidence="1">
    <location>
        <begin position="67"/>
        <end position="144"/>
    </location>
</feature>
<evidence type="ECO:0000313" key="3">
    <source>
        <dbReference type="Proteomes" id="UP000472262"/>
    </source>
</evidence>
<feature type="compositionally biased region" description="Basic and acidic residues" evidence="1">
    <location>
        <begin position="805"/>
        <end position="815"/>
    </location>
</feature>
<feature type="compositionally biased region" description="Basic and acidic residues" evidence="1">
    <location>
        <begin position="1102"/>
        <end position="1128"/>
    </location>
</feature>
<dbReference type="GO" id="GO:0004674">
    <property type="term" value="F:protein serine/threonine kinase activity"/>
    <property type="evidence" value="ECO:0007669"/>
    <property type="project" value="UniProtKB-EC"/>
</dbReference>
<dbReference type="GO" id="GO:0055013">
    <property type="term" value="P:cardiac muscle cell development"/>
    <property type="evidence" value="ECO:0007669"/>
    <property type="project" value="TreeGrafter"/>
</dbReference>
<feature type="compositionally biased region" description="Polar residues" evidence="1">
    <location>
        <begin position="111"/>
        <end position="129"/>
    </location>
</feature>
<feature type="region of interest" description="Disordered" evidence="1">
    <location>
        <begin position="805"/>
        <end position="828"/>
    </location>
</feature>
<proteinExistence type="predicted"/>
<name>A0A672QL75_SINGR</name>
<organism evidence="2 3">
    <name type="scientific">Sinocyclocheilus grahami</name>
    <name type="common">Dianchi golden-line fish</name>
    <name type="synonym">Barbus grahami</name>
    <dbReference type="NCBI Taxonomy" id="75366"/>
    <lineage>
        <taxon>Eukaryota</taxon>
        <taxon>Metazoa</taxon>
        <taxon>Chordata</taxon>
        <taxon>Craniata</taxon>
        <taxon>Vertebrata</taxon>
        <taxon>Euteleostomi</taxon>
        <taxon>Actinopterygii</taxon>
        <taxon>Neopterygii</taxon>
        <taxon>Teleostei</taxon>
        <taxon>Ostariophysi</taxon>
        <taxon>Cypriniformes</taxon>
        <taxon>Cyprinidae</taxon>
        <taxon>Cyprininae</taxon>
        <taxon>Sinocyclocheilus</taxon>
    </lineage>
</organism>
<keyword evidence="3" id="KW-1185">Reference proteome</keyword>
<dbReference type="GO" id="GO:0005634">
    <property type="term" value="C:nucleus"/>
    <property type="evidence" value="ECO:0007669"/>
    <property type="project" value="TreeGrafter"/>
</dbReference>
<feature type="compositionally biased region" description="Polar residues" evidence="1">
    <location>
        <begin position="1082"/>
        <end position="1101"/>
    </location>
</feature>
<accession>A0A672QL75</accession>
<feature type="compositionally biased region" description="Polar residues" evidence="1">
    <location>
        <begin position="1258"/>
        <end position="1267"/>
    </location>
</feature>
<protein>
    <submittedName>
        <fullName evidence="2">Uncharacterized protein</fullName>
    </submittedName>
</protein>
<evidence type="ECO:0000256" key="1">
    <source>
        <dbReference type="SAM" id="MobiDB-lite"/>
    </source>
</evidence>